<keyword evidence="2" id="KW-1185">Reference proteome</keyword>
<name>A0A6B8KKN5_9HYPH</name>
<protein>
    <submittedName>
        <fullName evidence="1">Uncharacterized protein</fullName>
    </submittedName>
</protein>
<reference evidence="1 2" key="1">
    <citation type="submission" date="2019-11" db="EMBL/GenBank/DDBJ databases">
        <title>The genome sequence of Methylocystis heyeri.</title>
        <authorList>
            <person name="Oshkin I.Y."/>
            <person name="Miroshnikov K."/>
            <person name="Dedysh S.N."/>
        </authorList>
    </citation>
    <scope>NUCLEOTIDE SEQUENCE [LARGE SCALE GENOMIC DNA]</scope>
    <source>
        <strain evidence="1 2">H2</strain>
    </source>
</reference>
<gene>
    <name evidence="1" type="ORF">H2LOC_017065</name>
</gene>
<accession>A0A6B8KKN5</accession>
<dbReference type="RefSeq" id="WP_154331701.1">
    <property type="nucleotide sequence ID" value="NZ_CP046052.1"/>
</dbReference>
<proteinExistence type="predicted"/>
<evidence type="ECO:0000313" key="1">
    <source>
        <dbReference type="EMBL" id="QGM47260.1"/>
    </source>
</evidence>
<evidence type="ECO:0000313" key="2">
    <source>
        <dbReference type="Proteomes" id="UP000309061"/>
    </source>
</evidence>
<dbReference type="AlphaFoldDB" id="A0A6B8KKN5"/>
<dbReference type="Proteomes" id="UP000309061">
    <property type="component" value="Chromosome"/>
</dbReference>
<sequence>MVHLFFILNACFQIMGFKRLSRMLGARRFAFQAAGRMNREPLFAPERLMSNGSVLHPIALK</sequence>
<dbReference type="EMBL" id="CP046052">
    <property type="protein sequence ID" value="QGM47260.1"/>
    <property type="molecule type" value="Genomic_DNA"/>
</dbReference>
<organism evidence="1 2">
    <name type="scientific">Methylocystis heyeri</name>
    <dbReference type="NCBI Taxonomy" id="391905"/>
    <lineage>
        <taxon>Bacteria</taxon>
        <taxon>Pseudomonadati</taxon>
        <taxon>Pseudomonadota</taxon>
        <taxon>Alphaproteobacteria</taxon>
        <taxon>Hyphomicrobiales</taxon>
        <taxon>Methylocystaceae</taxon>
        <taxon>Methylocystis</taxon>
    </lineage>
</organism>
<dbReference type="KEGG" id="mhey:H2LOC_017065"/>